<keyword evidence="4" id="KW-0804">Transcription</keyword>
<dbReference type="InterPro" id="IPR036388">
    <property type="entry name" value="WH-like_DNA-bd_sf"/>
</dbReference>
<feature type="domain" description="HTH lysR-type" evidence="5">
    <location>
        <begin position="9"/>
        <end position="59"/>
    </location>
</feature>
<dbReference type="Pfam" id="PF00126">
    <property type="entry name" value="HTH_1"/>
    <property type="match status" value="1"/>
</dbReference>
<dbReference type="InterPro" id="IPR000847">
    <property type="entry name" value="LysR_HTH_N"/>
</dbReference>
<dbReference type="OrthoDB" id="9815676at2"/>
<keyword evidence="7" id="KW-1185">Reference proteome</keyword>
<evidence type="ECO:0000313" key="7">
    <source>
        <dbReference type="Proteomes" id="UP000198749"/>
    </source>
</evidence>
<name>A0A1H9JGE2_9GAMM</name>
<dbReference type="InterPro" id="IPR005119">
    <property type="entry name" value="LysR_subst-bd"/>
</dbReference>
<dbReference type="InterPro" id="IPR036390">
    <property type="entry name" value="WH_DNA-bd_sf"/>
</dbReference>
<gene>
    <name evidence="6" type="ORF">SAMN03080615_02995</name>
</gene>
<dbReference type="SUPFAM" id="SSF46785">
    <property type="entry name" value="Winged helix' DNA-binding domain"/>
    <property type="match status" value="1"/>
</dbReference>
<dbReference type="CDD" id="cd08422">
    <property type="entry name" value="PBP2_CrgA_like"/>
    <property type="match status" value="1"/>
</dbReference>
<protein>
    <submittedName>
        <fullName evidence="6">DNA-binding transcriptional regulator, LysR family</fullName>
    </submittedName>
</protein>
<dbReference type="Gene3D" id="3.40.190.290">
    <property type="match status" value="1"/>
</dbReference>
<dbReference type="PANTHER" id="PTHR30537">
    <property type="entry name" value="HTH-TYPE TRANSCRIPTIONAL REGULATOR"/>
    <property type="match status" value="1"/>
</dbReference>
<evidence type="ECO:0000259" key="5">
    <source>
        <dbReference type="PROSITE" id="PS50931"/>
    </source>
</evidence>
<dbReference type="Gene3D" id="1.10.10.10">
    <property type="entry name" value="Winged helix-like DNA-binding domain superfamily/Winged helix DNA-binding domain"/>
    <property type="match status" value="1"/>
</dbReference>
<evidence type="ECO:0000256" key="4">
    <source>
        <dbReference type="ARBA" id="ARBA00023163"/>
    </source>
</evidence>
<dbReference type="Proteomes" id="UP000198749">
    <property type="component" value="Unassembled WGS sequence"/>
</dbReference>
<dbReference type="EMBL" id="FOGB01000009">
    <property type="protein sequence ID" value="SEQ85912.1"/>
    <property type="molecule type" value="Genomic_DNA"/>
</dbReference>
<dbReference type="GO" id="GO:0006351">
    <property type="term" value="P:DNA-templated transcription"/>
    <property type="evidence" value="ECO:0007669"/>
    <property type="project" value="TreeGrafter"/>
</dbReference>
<dbReference type="PRINTS" id="PR00039">
    <property type="entry name" value="HTHLYSR"/>
</dbReference>
<comment type="similarity">
    <text evidence="1">Belongs to the LysR transcriptional regulatory family.</text>
</comment>
<evidence type="ECO:0000313" key="6">
    <source>
        <dbReference type="EMBL" id="SEQ85912.1"/>
    </source>
</evidence>
<dbReference type="FunFam" id="1.10.10.10:FF:000001">
    <property type="entry name" value="LysR family transcriptional regulator"/>
    <property type="match status" value="1"/>
</dbReference>
<evidence type="ECO:0000256" key="2">
    <source>
        <dbReference type="ARBA" id="ARBA00023015"/>
    </source>
</evidence>
<reference evidence="7" key="1">
    <citation type="submission" date="2016-10" db="EMBL/GenBank/DDBJ databases">
        <authorList>
            <person name="Varghese N."/>
            <person name="Submissions S."/>
        </authorList>
    </citation>
    <scope>NUCLEOTIDE SEQUENCE [LARGE SCALE GENOMIC DNA]</scope>
    <source>
        <strain evidence="7">DSM 18887</strain>
    </source>
</reference>
<keyword evidence="2" id="KW-0805">Transcription regulation</keyword>
<dbReference type="AlphaFoldDB" id="A0A1H9JGE2"/>
<dbReference type="RefSeq" id="WP_091359920.1">
    <property type="nucleotide sequence ID" value="NZ_AP025284.1"/>
</dbReference>
<dbReference type="PROSITE" id="PS50931">
    <property type="entry name" value="HTH_LYSR"/>
    <property type="match status" value="1"/>
</dbReference>
<dbReference type="STRING" id="355243.SAMN03080615_02995"/>
<dbReference type="GO" id="GO:0043565">
    <property type="term" value="F:sequence-specific DNA binding"/>
    <property type="evidence" value="ECO:0007669"/>
    <property type="project" value="TreeGrafter"/>
</dbReference>
<proteinExistence type="inferred from homology"/>
<dbReference type="GO" id="GO:0003700">
    <property type="term" value="F:DNA-binding transcription factor activity"/>
    <property type="evidence" value="ECO:0007669"/>
    <property type="project" value="InterPro"/>
</dbReference>
<sequence length="305" mass="34012">MDTMGAIPVFVAVVQYGGFSPAARFLGISKSAVSKRISQLEQQLGVKLLHRTTRKLSLTEAGEHYFEHALKANLAARDAEDAVAQLQGEPQGRLRINTPMSFGRLHMAPMIPEFLKKYPRIRIDLVMDDKRLDLVSGGFDIAIRGGALPDSTLVARRLATLNSVLCASPDYLDRHGYPQQLDDLLQHNCLSFSYSNDVKEWSFTQGNQRHSVVVSGSYQVNNSEALLEAVRQGLGIARLPTFVAGPDIRAGKLVVLFPEYKMPELDINAVLIERQYMPAKVRAFLDFAIEYFGSETPYWEQGIEI</sequence>
<dbReference type="InterPro" id="IPR058163">
    <property type="entry name" value="LysR-type_TF_proteobact-type"/>
</dbReference>
<dbReference type="FunFam" id="3.40.190.290:FF:000001">
    <property type="entry name" value="Transcriptional regulator, LysR family"/>
    <property type="match status" value="1"/>
</dbReference>
<evidence type="ECO:0000256" key="3">
    <source>
        <dbReference type="ARBA" id="ARBA00023125"/>
    </source>
</evidence>
<evidence type="ECO:0000256" key="1">
    <source>
        <dbReference type="ARBA" id="ARBA00009437"/>
    </source>
</evidence>
<organism evidence="6 7">
    <name type="scientific">Amphritea atlantica</name>
    <dbReference type="NCBI Taxonomy" id="355243"/>
    <lineage>
        <taxon>Bacteria</taxon>
        <taxon>Pseudomonadati</taxon>
        <taxon>Pseudomonadota</taxon>
        <taxon>Gammaproteobacteria</taxon>
        <taxon>Oceanospirillales</taxon>
        <taxon>Oceanospirillaceae</taxon>
        <taxon>Amphritea</taxon>
    </lineage>
</organism>
<dbReference type="PANTHER" id="PTHR30537:SF5">
    <property type="entry name" value="HTH-TYPE TRANSCRIPTIONAL ACTIVATOR TTDR-RELATED"/>
    <property type="match status" value="1"/>
</dbReference>
<dbReference type="Pfam" id="PF03466">
    <property type="entry name" value="LysR_substrate"/>
    <property type="match status" value="1"/>
</dbReference>
<dbReference type="SUPFAM" id="SSF53850">
    <property type="entry name" value="Periplasmic binding protein-like II"/>
    <property type="match status" value="1"/>
</dbReference>
<keyword evidence="3 6" id="KW-0238">DNA-binding</keyword>
<accession>A0A1H9JGE2</accession>